<evidence type="ECO:0000256" key="3">
    <source>
        <dbReference type="ARBA" id="ARBA00012371"/>
    </source>
</evidence>
<dbReference type="PANTHER" id="PTHR43238:SF1">
    <property type="entry name" value="GDP-L-FUCOSE SYNTHASE"/>
    <property type="match status" value="1"/>
</dbReference>
<dbReference type="CDD" id="cd05239">
    <property type="entry name" value="GDP_FS_SDR_e"/>
    <property type="match status" value="1"/>
</dbReference>
<evidence type="ECO:0000256" key="6">
    <source>
        <dbReference type="ARBA" id="ARBA00023235"/>
    </source>
</evidence>
<dbReference type="Proteomes" id="UP000198771">
    <property type="component" value="Unassembled WGS sequence"/>
</dbReference>
<evidence type="ECO:0000256" key="1">
    <source>
        <dbReference type="ARBA" id="ARBA00004883"/>
    </source>
</evidence>
<protein>
    <recommendedName>
        <fullName evidence="3 9">GDP-L-fucose synthase</fullName>
        <ecNumber evidence="3 9">1.1.1.271</ecNumber>
    </recommendedName>
    <alternativeName>
        <fullName evidence="9">GDP-4-keto-6-deoxy-D-mannose-3,5-epimerase-4-reductase</fullName>
    </alternativeName>
</protein>
<proteinExistence type="inferred from homology"/>
<evidence type="ECO:0000313" key="12">
    <source>
        <dbReference type="Proteomes" id="UP000198771"/>
    </source>
</evidence>
<evidence type="ECO:0000256" key="2">
    <source>
        <dbReference type="ARBA" id="ARBA00005959"/>
    </source>
</evidence>
<feature type="binding site" evidence="9">
    <location>
        <position position="225"/>
    </location>
    <ligand>
        <name>substrate</name>
    </ligand>
</feature>
<feature type="domain" description="NAD-dependent epimerase/dehydratase" evidence="10">
    <location>
        <begin position="22"/>
        <end position="243"/>
    </location>
</feature>
<feature type="binding site" evidence="9">
    <location>
        <position position="195"/>
    </location>
    <ligand>
        <name>NADP(+)</name>
        <dbReference type="ChEBI" id="CHEBI:58349"/>
    </ligand>
</feature>
<gene>
    <name evidence="9" type="primary">fcl</name>
    <name evidence="11" type="ORF">SAMN05660653_00855</name>
</gene>
<evidence type="ECO:0000256" key="7">
    <source>
        <dbReference type="ARBA" id="ARBA00023268"/>
    </source>
</evidence>
<feature type="binding site" evidence="9">
    <location>
        <position position="295"/>
    </location>
    <ligand>
        <name>substrate</name>
    </ligand>
</feature>
<feature type="active site" description="Proton donor/acceptor" evidence="9">
    <location>
        <position position="152"/>
    </location>
</feature>
<keyword evidence="12" id="KW-1185">Reference proteome</keyword>
<name>A0A1G6BAY3_9BACT</name>
<keyword evidence="4 9" id="KW-0521">NADP</keyword>
<accession>A0A1G6BAY3</accession>
<dbReference type="AlphaFoldDB" id="A0A1G6BAY3"/>
<comment type="pathway">
    <text evidence="1 9">Nucleotide-sugar biosynthesis; GDP-L-fucose biosynthesis via de novo pathway; GDP-L-fucose from GDP-alpha-D-mannose: step 2/2.</text>
</comment>
<sequence>MIRLSCTVIRILSNTMNQNARIYVAGHRGLVGSALVRALEGEGYTRILKRTSVELDLTNQAAVREFFQRERPEYVFLAAAKVGGILANNTYPAQFIHINLAIQTNVIHEAWRHGVQRLLFLGSSCIYPRECPQPMKEEYLLTGPLEPTNRPYAVAKIAGIEMCRAYNREYGTRYLAVMPTNLYGPNDNYDLAGSHVIPAMIRKFHEAKVSGSGQVVLWGTGSPRREFLHVDDLARGCVHLMRLEGGGEEAFLDSENVPLINIGSGVDQTIRELAEMVREVVEYTGEIVWDADKPDGTPRKLLDVNKMNAVGWQPSLTLREGLAVTYQDFLARTSS</sequence>
<evidence type="ECO:0000256" key="9">
    <source>
        <dbReference type="HAMAP-Rule" id="MF_00956"/>
    </source>
</evidence>
<dbReference type="EC" id="1.1.1.271" evidence="3 9"/>
<dbReference type="EMBL" id="FMXO01000004">
    <property type="protein sequence ID" value="SDB17814.1"/>
    <property type="molecule type" value="Genomic_DNA"/>
</dbReference>
<evidence type="ECO:0000256" key="4">
    <source>
        <dbReference type="ARBA" id="ARBA00022857"/>
    </source>
</evidence>
<dbReference type="UniPathway" id="UPA00128">
    <property type="reaction ID" value="UER00191"/>
</dbReference>
<feature type="site" description="Important for catalytic activity" evidence="9">
    <location>
        <position position="125"/>
    </location>
</feature>
<dbReference type="FunFam" id="3.40.50.720:FF:000101">
    <property type="entry name" value="GDP-L-fucose synthase"/>
    <property type="match status" value="1"/>
</dbReference>
<keyword evidence="7 9" id="KW-0511">Multifunctional enzyme</keyword>
<evidence type="ECO:0000259" key="10">
    <source>
        <dbReference type="Pfam" id="PF01370"/>
    </source>
</evidence>
<dbReference type="Gene3D" id="3.90.25.10">
    <property type="entry name" value="UDP-galactose 4-epimerase, domain 1"/>
    <property type="match status" value="1"/>
</dbReference>
<dbReference type="InterPro" id="IPR028614">
    <property type="entry name" value="GDP_fucose/colitose_synth"/>
</dbReference>
<dbReference type="InterPro" id="IPR036291">
    <property type="entry name" value="NAD(P)-bd_dom_sf"/>
</dbReference>
<organism evidence="11 12">
    <name type="scientific">Desulfonatronum thiosulfatophilum</name>
    <dbReference type="NCBI Taxonomy" id="617002"/>
    <lineage>
        <taxon>Bacteria</taxon>
        <taxon>Pseudomonadati</taxon>
        <taxon>Thermodesulfobacteriota</taxon>
        <taxon>Desulfovibrionia</taxon>
        <taxon>Desulfovibrionales</taxon>
        <taxon>Desulfonatronaceae</taxon>
        <taxon>Desulfonatronum</taxon>
    </lineage>
</organism>
<comment type="function">
    <text evidence="9">Catalyzes the two-step NADP-dependent conversion of GDP-4-dehydro-6-deoxy-D-mannose to GDP-fucose, involving an epimerase and a reductase reaction.</text>
</comment>
<dbReference type="PANTHER" id="PTHR43238">
    <property type="entry name" value="GDP-L-FUCOSE SYNTHASE"/>
    <property type="match status" value="1"/>
</dbReference>
<evidence type="ECO:0000313" key="11">
    <source>
        <dbReference type="EMBL" id="SDB17814.1"/>
    </source>
</evidence>
<dbReference type="GO" id="GO:0050577">
    <property type="term" value="F:GDP-L-fucose synthase activity"/>
    <property type="evidence" value="ECO:0007669"/>
    <property type="project" value="UniProtKB-UniRule"/>
</dbReference>
<feature type="binding site" evidence="9">
    <location>
        <begin position="26"/>
        <end position="32"/>
    </location>
    <ligand>
        <name>NADP(+)</name>
        <dbReference type="ChEBI" id="CHEBI:58349"/>
    </ligand>
</feature>
<feature type="binding site" evidence="9">
    <location>
        <begin position="179"/>
        <end position="182"/>
    </location>
    <ligand>
        <name>NADP(+)</name>
        <dbReference type="ChEBI" id="CHEBI:58349"/>
    </ligand>
</feature>
<comment type="similarity">
    <text evidence="2 9">Belongs to the NAD(P)-dependent epimerase/dehydratase family. Fucose synthase subfamily.</text>
</comment>
<dbReference type="InterPro" id="IPR001509">
    <property type="entry name" value="Epimerase_deHydtase"/>
</dbReference>
<dbReference type="GO" id="GO:0016853">
    <property type="term" value="F:isomerase activity"/>
    <property type="evidence" value="ECO:0007669"/>
    <property type="project" value="UniProtKB-KW"/>
</dbReference>
<feature type="site" description="Important for catalytic activity" evidence="9">
    <location>
        <position position="123"/>
    </location>
</feature>
<dbReference type="Gene3D" id="3.40.50.720">
    <property type="entry name" value="NAD(P)-binding Rossmann-like Domain"/>
    <property type="match status" value="1"/>
</dbReference>
<dbReference type="GO" id="GO:0042351">
    <property type="term" value="P:'de novo' GDP-L-fucose biosynthetic process"/>
    <property type="evidence" value="ECO:0007669"/>
    <property type="project" value="UniProtKB-UniRule"/>
</dbReference>
<dbReference type="GO" id="GO:0070401">
    <property type="term" value="F:NADP+ binding"/>
    <property type="evidence" value="ECO:0007669"/>
    <property type="project" value="UniProtKB-UniRule"/>
</dbReference>
<dbReference type="Pfam" id="PF01370">
    <property type="entry name" value="Epimerase"/>
    <property type="match status" value="1"/>
</dbReference>
<feature type="binding site" evidence="9">
    <location>
        <position position="203"/>
    </location>
    <ligand>
        <name>substrate</name>
    </ligand>
</feature>
<evidence type="ECO:0000256" key="8">
    <source>
        <dbReference type="ARBA" id="ARBA00051935"/>
    </source>
</evidence>
<feature type="binding site" evidence="9">
    <location>
        <position position="218"/>
    </location>
    <ligand>
        <name>substrate</name>
    </ligand>
</feature>
<dbReference type="SUPFAM" id="SSF51735">
    <property type="entry name" value="NAD(P)-binding Rossmann-fold domains"/>
    <property type="match status" value="1"/>
</dbReference>
<dbReference type="STRING" id="617002.SAMN05660653_00855"/>
<feature type="binding site" evidence="9">
    <location>
        <begin position="121"/>
        <end position="124"/>
    </location>
    <ligand>
        <name>NADP(+)</name>
        <dbReference type="ChEBI" id="CHEBI:58349"/>
    </ligand>
</feature>
<feature type="binding site" evidence="9">
    <location>
        <position position="156"/>
    </location>
    <ligand>
        <name>NADP(+)</name>
        <dbReference type="ChEBI" id="CHEBI:58349"/>
    </ligand>
</feature>
<evidence type="ECO:0000256" key="5">
    <source>
        <dbReference type="ARBA" id="ARBA00023002"/>
    </source>
</evidence>
<dbReference type="HAMAP" id="MF_00956">
    <property type="entry name" value="GDP_fucose_synth"/>
    <property type="match status" value="1"/>
</dbReference>
<keyword evidence="5 9" id="KW-0560">Oxidoreductase</keyword>
<keyword evidence="6 9" id="KW-0413">Isomerase</keyword>
<reference evidence="11 12" key="1">
    <citation type="submission" date="2016-10" db="EMBL/GenBank/DDBJ databases">
        <authorList>
            <person name="de Groot N.N."/>
        </authorList>
    </citation>
    <scope>NUCLEOTIDE SEQUENCE [LARGE SCALE GENOMIC DNA]</scope>
    <source>
        <strain evidence="11 12">ASO4-2</strain>
    </source>
</reference>
<comment type="catalytic activity">
    <reaction evidence="8 9">
        <text>GDP-beta-L-fucose + NADP(+) = GDP-4-dehydro-alpha-D-rhamnose + NADPH + H(+)</text>
        <dbReference type="Rhea" id="RHEA:18885"/>
        <dbReference type="ChEBI" id="CHEBI:15378"/>
        <dbReference type="ChEBI" id="CHEBI:57273"/>
        <dbReference type="ChEBI" id="CHEBI:57783"/>
        <dbReference type="ChEBI" id="CHEBI:57964"/>
        <dbReference type="ChEBI" id="CHEBI:58349"/>
        <dbReference type="EC" id="1.1.1.271"/>
    </reaction>
</comment>